<dbReference type="EMBL" id="JBGFUD010005284">
    <property type="protein sequence ID" value="MFH4980253.1"/>
    <property type="molecule type" value="Genomic_DNA"/>
</dbReference>
<reference evidence="1 2" key="1">
    <citation type="submission" date="2024-08" db="EMBL/GenBank/DDBJ databases">
        <title>Gnathostoma spinigerum genome.</title>
        <authorList>
            <person name="Gonzalez-Bertolin B."/>
            <person name="Monzon S."/>
            <person name="Zaballos A."/>
            <person name="Jimenez P."/>
            <person name="Dekumyoy P."/>
            <person name="Varona S."/>
            <person name="Cuesta I."/>
            <person name="Sumanam S."/>
            <person name="Adisakwattana P."/>
            <person name="Gasser R.B."/>
            <person name="Hernandez-Gonzalez A."/>
            <person name="Young N.D."/>
            <person name="Perteguer M.J."/>
        </authorList>
    </citation>
    <scope>NUCLEOTIDE SEQUENCE [LARGE SCALE GENOMIC DNA]</scope>
    <source>
        <strain evidence="1">AL3</strain>
        <tissue evidence="1">Liver</tissue>
    </source>
</reference>
<comment type="caution">
    <text evidence="1">The sequence shown here is derived from an EMBL/GenBank/DDBJ whole genome shotgun (WGS) entry which is preliminary data.</text>
</comment>
<sequence>MIHPKLGRRRCYGVVYYGASLPPGGTLIGSANHTTMAVLPSGHNELTVGSNAELASGNHLLDVTRIVMLLRIIAHRQTLVMDTTTLRTTECRATGRRFNPPGLFLAS</sequence>
<organism evidence="1 2">
    <name type="scientific">Gnathostoma spinigerum</name>
    <dbReference type="NCBI Taxonomy" id="75299"/>
    <lineage>
        <taxon>Eukaryota</taxon>
        <taxon>Metazoa</taxon>
        <taxon>Ecdysozoa</taxon>
        <taxon>Nematoda</taxon>
        <taxon>Chromadorea</taxon>
        <taxon>Rhabditida</taxon>
        <taxon>Spirurina</taxon>
        <taxon>Gnathostomatomorpha</taxon>
        <taxon>Gnathostomatoidea</taxon>
        <taxon>Gnathostomatidae</taxon>
        <taxon>Gnathostoma</taxon>
    </lineage>
</organism>
<protein>
    <submittedName>
        <fullName evidence="1">Uncharacterized protein</fullName>
    </submittedName>
</protein>
<evidence type="ECO:0000313" key="1">
    <source>
        <dbReference type="EMBL" id="MFH4980253.1"/>
    </source>
</evidence>
<dbReference type="AlphaFoldDB" id="A0ABD6EK39"/>
<gene>
    <name evidence="1" type="ORF">AB6A40_006962</name>
</gene>
<keyword evidence="2" id="KW-1185">Reference proteome</keyword>
<dbReference type="Proteomes" id="UP001608902">
    <property type="component" value="Unassembled WGS sequence"/>
</dbReference>
<name>A0ABD6EK39_9BILA</name>
<accession>A0ABD6EK39</accession>
<evidence type="ECO:0000313" key="2">
    <source>
        <dbReference type="Proteomes" id="UP001608902"/>
    </source>
</evidence>
<proteinExistence type="predicted"/>